<dbReference type="Proteomes" id="UP000305282">
    <property type="component" value="Unassembled WGS sequence"/>
</dbReference>
<proteinExistence type="predicted"/>
<dbReference type="RefSeq" id="WP_136448174.1">
    <property type="nucleotide sequence ID" value="NZ_SSXH01000249.1"/>
</dbReference>
<dbReference type="AlphaFoldDB" id="A0A4S5EQI8"/>
<dbReference type="OrthoDB" id="3542456at2"/>
<dbReference type="EMBL" id="SSXH01000249">
    <property type="protein sequence ID" value="THJ74403.1"/>
    <property type="molecule type" value="Genomic_DNA"/>
</dbReference>
<sequence>MSPAVTFAVLGVTVYAAHQLADHVLGQTDGQAAAKAGPGRAGWTALGRHIVQYHAVMVVMVTLTVAVLRVPLSPAGAAAGLAISVATHLLWDRRRPVRWLLIHTGGARFADLAAGGMSGMYLADQALHVASLWLAALQAAVIR</sequence>
<gene>
    <name evidence="1" type="ORF">E7Y31_11625</name>
</gene>
<evidence type="ECO:0000313" key="1">
    <source>
        <dbReference type="EMBL" id="THJ74403.1"/>
    </source>
</evidence>
<protein>
    <submittedName>
        <fullName evidence="1">DUF3307 domain-containing protein</fullName>
    </submittedName>
</protein>
<evidence type="ECO:0000313" key="2">
    <source>
        <dbReference type="Proteomes" id="UP000305282"/>
    </source>
</evidence>
<comment type="caution">
    <text evidence="1">The sequence shown here is derived from an EMBL/GenBank/DDBJ whole genome shotgun (WGS) entry which is preliminary data.</text>
</comment>
<reference evidence="1 2" key="1">
    <citation type="submission" date="2019-04" db="EMBL/GenBank/DDBJ databases">
        <title>Draft genome sequences for three unisolated Alnus-infective Frankia Sp+ strains, AgTrS, AiOr and AvVan, the first sequenced Frankia strains able to sporulate in-planta.</title>
        <authorList>
            <person name="Bethencourt L."/>
            <person name="Vautrin F."/>
            <person name="Taib N."/>
            <person name="Dubost A."/>
            <person name="Castro-Garcia L."/>
            <person name="Imbaud O."/>
            <person name="Abrouk D."/>
            <person name="Fournier P."/>
            <person name="Briolay J."/>
            <person name="Nguyen A."/>
            <person name="Normand P."/>
            <person name="Fernandez M.P."/>
            <person name="Brochier-Armanet C."/>
            <person name="Herrera-Belaroussi A."/>
        </authorList>
    </citation>
    <scope>NUCLEOTIDE SEQUENCE [LARGE SCALE GENOMIC DNA]</scope>
    <source>
        <strain evidence="1 2">AvVan</strain>
    </source>
</reference>
<organism evidence="1 2">
    <name type="scientific">Candidatus Frankia alpina</name>
    <dbReference type="NCBI Taxonomy" id="2699483"/>
    <lineage>
        <taxon>Bacteria</taxon>
        <taxon>Bacillati</taxon>
        <taxon>Actinomycetota</taxon>
        <taxon>Actinomycetes</taxon>
        <taxon>Frankiales</taxon>
        <taxon>Frankiaceae</taxon>
        <taxon>Frankia</taxon>
    </lineage>
</organism>
<keyword evidence="2" id="KW-1185">Reference proteome</keyword>
<name>A0A4S5EQI8_9ACTN</name>
<accession>A0A4S5EQI8</accession>